<keyword evidence="1" id="KW-0106">Calcium</keyword>
<dbReference type="Proteomes" id="UP000254512">
    <property type="component" value="Unassembled WGS sequence"/>
</dbReference>
<evidence type="ECO:0000313" key="4">
    <source>
        <dbReference type="EMBL" id="STO98516.1"/>
    </source>
</evidence>
<evidence type="ECO:0000313" key="5">
    <source>
        <dbReference type="Proteomes" id="UP000254512"/>
    </source>
</evidence>
<dbReference type="Pfam" id="PF17803">
    <property type="entry name" value="Cadherin_4"/>
    <property type="match status" value="3"/>
</dbReference>
<dbReference type="InterPro" id="IPR001343">
    <property type="entry name" value="Hemolysn_Ca-bd"/>
</dbReference>
<accession>A0A377J9P2</accession>
<dbReference type="EMBL" id="UGHD01000003">
    <property type="protein sequence ID" value="STO98516.1"/>
    <property type="molecule type" value="Genomic_DNA"/>
</dbReference>
<dbReference type="Pfam" id="PF00353">
    <property type="entry name" value="HemolysinCabind"/>
    <property type="match status" value="1"/>
</dbReference>
<dbReference type="RefSeq" id="WP_115660306.1">
    <property type="nucleotide sequence ID" value="NZ_UGHD01000003.1"/>
</dbReference>
<evidence type="ECO:0000256" key="1">
    <source>
        <dbReference type="ARBA" id="ARBA00022837"/>
    </source>
</evidence>
<dbReference type="InterPro" id="IPR010221">
    <property type="entry name" value="VCBS_dom"/>
</dbReference>
<gene>
    <name evidence="4" type="primary">prtC</name>
    <name evidence="4" type="ORF">NCTC11645_03502</name>
</gene>
<evidence type="ECO:0000259" key="3">
    <source>
        <dbReference type="Pfam" id="PF17803"/>
    </source>
</evidence>
<protein>
    <submittedName>
        <fullName evidence="4">Serralysin C</fullName>
        <ecNumber evidence="4">3.4.24.40</ecNumber>
    </submittedName>
</protein>
<dbReference type="GO" id="GO:0005509">
    <property type="term" value="F:calcium ion binding"/>
    <property type="evidence" value="ECO:0007669"/>
    <property type="project" value="InterPro"/>
</dbReference>
<reference evidence="4 5" key="1">
    <citation type="submission" date="2018-06" db="EMBL/GenBank/DDBJ databases">
        <authorList>
            <consortium name="Pathogen Informatics"/>
            <person name="Doyle S."/>
        </authorList>
    </citation>
    <scope>NUCLEOTIDE SEQUENCE [LARGE SCALE GENOMIC DNA]</scope>
    <source>
        <strain evidence="4 5">NCTC11645</strain>
    </source>
</reference>
<dbReference type="Gene3D" id="2.60.40.10">
    <property type="entry name" value="Immunoglobulins"/>
    <property type="match status" value="5"/>
</dbReference>
<sequence length="1723" mass="181235">MAINVLLSQVVGQVFIVKANGEVVPAAQGTPLQTGDVVSVPRGRNGWLVTEEDEQIDVLDEALLVRAGNVEPLAFPSDVQDIIAAIEEGEDPTQRDGTETAAGEGARGSAITTGVVIEYNGATGTLDIQGFDTTGLTAAGLTEEQANALVSARFVPQQGTLEEGSETITVPVTRTDDEATVEGDTRASVSDRIGTVPASVSGTLTVVDPDSNNQTTLVDDTYKGTYGTLVVENGNWIYTVEKEAVAPLDDNERVTDTITIVASDGSTHPIILSIDGINDPAVIAGDIVGTVVEADGTMTAYGQLTATDVDGNDNAFTAQILEGRWGELTIDEKGSWTYRSNDDEGAINRLGEGENLTDTLTLQAEDGTPLTISITIQGTDDLPVISGKTKAALTDNTTGEVQTVSGTLTITDADANDTPRFDDVTIDGDYGVLEMVGGDWTYTLNNVVASRLNAGETDTDIITLYASDGTQQTLVISVTGTDDKPILKGDTIGSVSDNETPTTSGFINIFDPDSAHSPTLPDTTVNGEYGSLVLVDGTWTYTLTPGSVAALPEGETTIDILTVTASDGSTHDIIISITGTDQEPVMTGTTTGTIKEGSATLTATGSIELVDVDTGDSPTLPNGTTAGQYGTLTLVNGNWTYTLDPELAQYLDEGQSTTDTISITASDGTVHDIVITITGSEDAAVLSGDTTGSVTDEAHSLTATGFISISDPDASDTPTLPDTHQQGQYGTFSMVEGNWSYNLDPELAAVLDEGATVTDTITITDSLGASHDIVISVTGTDNAAVISGTISGDIDAGTQPVTGEDAITTSGTLSISDRDSSDNPTFNATTQAGEYGTFEMADGKWTYTLDPLKAKPLDEDETAQDSFTVTASDGTSQVITVNLTGSEDAAVLSGDTTATINATTPSTQNVMVDRNPDGTWDVGNGDNLYLNLGNITSNASYQNSVGYYVMDTSGNVIRAAILFDNAHDVDNTSININTSGGEKVGLFMIPDGDSKGFNVGSMNLSFGSSGVIAYQGSTYGTALVSESSKNGGYDYEDNQGTYSGWEDTVGGGDWDLNDVAFYVTATQQQSQPISASGIISVSDIDNGDNPTLPDTTVQGEFGTLVLTDGHWTYTVDESKAQQIKEEVRETLLITDSEGGQHEIVIALQGIDDVPVVTGVFTGAVTEGNMGDDIKVSGTLAISDPDIDDTPAFLDTTVQGDYGSLTLVDGVWTYKLDNAKAEALSGTDHVTDTLSLSATDGTVQNITISISGTNDAPFVVGTNSGTLVAPDTVTREYVDIRNIFWLNDGYSFTSGDMQYIGSEPPTLSFHKEATTVRIYDTDSVMHGDGTDWQGTNEYVYDTTQKVEINGRFYNVNFDYTFDYTDDAGNRYTFGVADIDLDGDRWHHRDPNEQGNFIIQLSGPQIPAGTQLNYLPYSTSRQGSLHYRDIAVENADTDAFEARGTLFMLEVDANDTPPVFADTTVNGQYGSLNLVNGNWTYTLDPRSTPALGDNDTLTEVITLTATNGAQTQINVTIGGSESAITNAMPGGVSHSLSDVIALDDITFSGNDGNDRIAGSNDIDILLGNAGHDVIHSNAGDDIIDGGLGDDLLVGGQGNDLLAGGAGSDTYAFLQGDQGTVNKPTVDHIIDFNTQQDAINLSDLLNNETSDPLEGYLSMVDDSEGHAMLNISIQGDGHVDQQVVFDNMSVEEMAYAYSIDTSGMTSEQISASVIDTMVLQSKMIID</sequence>
<dbReference type="STRING" id="673.AL542_03070"/>
<dbReference type="EC" id="3.4.24.40" evidence="4"/>
<proteinExistence type="predicted"/>
<dbReference type="SUPFAM" id="SSF51120">
    <property type="entry name" value="beta-Roll"/>
    <property type="match status" value="1"/>
</dbReference>
<feature type="domain" description="RapA2 cadherin-like" evidence="3">
    <location>
        <begin position="673"/>
        <end position="741"/>
    </location>
</feature>
<feature type="domain" description="RapA2 cadherin-like" evidence="3">
    <location>
        <begin position="472"/>
        <end position="541"/>
    </location>
</feature>
<dbReference type="InterPro" id="IPR013783">
    <property type="entry name" value="Ig-like_fold"/>
</dbReference>
<dbReference type="NCBIfam" id="TIGR01965">
    <property type="entry name" value="VCBS_repeat"/>
    <property type="match status" value="10"/>
</dbReference>
<dbReference type="GO" id="GO:0016787">
    <property type="term" value="F:hydrolase activity"/>
    <property type="evidence" value="ECO:0007669"/>
    <property type="project" value="UniProtKB-KW"/>
</dbReference>
<name>A0A377J9P2_GRIHO</name>
<dbReference type="InterPro" id="IPR040853">
    <property type="entry name" value="RapA2_cadherin-like"/>
</dbReference>
<organism evidence="4 5">
    <name type="scientific">Grimontia hollisae</name>
    <name type="common">Vibrio hollisae</name>
    <dbReference type="NCBI Taxonomy" id="673"/>
    <lineage>
        <taxon>Bacteria</taxon>
        <taxon>Pseudomonadati</taxon>
        <taxon>Pseudomonadota</taxon>
        <taxon>Gammaproteobacteria</taxon>
        <taxon>Vibrionales</taxon>
        <taxon>Vibrionaceae</taxon>
        <taxon>Grimontia</taxon>
    </lineage>
</organism>
<keyword evidence="4" id="KW-0378">Hydrolase</keyword>
<evidence type="ECO:0000256" key="2">
    <source>
        <dbReference type="SAM" id="MobiDB-lite"/>
    </source>
</evidence>
<feature type="domain" description="RapA2 cadherin-like" evidence="3">
    <location>
        <begin position="272"/>
        <end position="338"/>
    </location>
</feature>
<feature type="region of interest" description="Disordered" evidence="2">
    <location>
        <begin position="811"/>
        <end position="830"/>
    </location>
</feature>
<dbReference type="Gene3D" id="2.150.10.10">
    <property type="entry name" value="Serralysin-like metalloprotease, C-terminal"/>
    <property type="match status" value="1"/>
</dbReference>
<feature type="region of interest" description="Disordered" evidence="2">
    <location>
        <begin position="88"/>
        <end position="107"/>
    </location>
</feature>
<dbReference type="InterPro" id="IPR011049">
    <property type="entry name" value="Serralysin-like_metalloprot_C"/>
</dbReference>
<dbReference type="PROSITE" id="PS00330">
    <property type="entry name" value="HEMOLYSIN_CALCIUM"/>
    <property type="match status" value="3"/>
</dbReference>
<dbReference type="PRINTS" id="PR00313">
    <property type="entry name" value="CABNDNGRPT"/>
</dbReference>
<dbReference type="InterPro" id="IPR018511">
    <property type="entry name" value="Hemolysin-typ_Ca-bd_CS"/>
</dbReference>